<evidence type="ECO:0000256" key="1">
    <source>
        <dbReference type="SAM" id="MobiDB-lite"/>
    </source>
</evidence>
<reference evidence="3 4" key="1">
    <citation type="submission" date="2017-05" db="EMBL/GenBank/DDBJ databases">
        <authorList>
            <person name="Song R."/>
            <person name="Chenine A.L."/>
            <person name="Ruprecht R.M."/>
        </authorList>
    </citation>
    <scope>NUCLEOTIDE SEQUENCE [LARGE SCALE GENOMIC DNA]</scope>
    <source>
        <strain evidence="3 4">CECT 8663</strain>
    </source>
</reference>
<feature type="compositionally biased region" description="Low complexity" evidence="1">
    <location>
        <begin position="51"/>
        <end position="73"/>
    </location>
</feature>
<dbReference type="GO" id="GO:0003676">
    <property type="term" value="F:nucleic acid binding"/>
    <property type="evidence" value="ECO:0007669"/>
    <property type="project" value="InterPro"/>
</dbReference>
<dbReference type="PROSITE" id="PS50994">
    <property type="entry name" value="INTEGRASE"/>
    <property type="match status" value="1"/>
</dbReference>
<dbReference type="SUPFAM" id="SSF53098">
    <property type="entry name" value="Ribonuclease H-like"/>
    <property type="match status" value="1"/>
</dbReference>
<dbReference type="InterPro" id="IPR012337">
    <property type="entry name" value="RNaseH-like_sf"/>
</dbReference>
<evidence type="ECO:0000313" key="3">
    <source>
        <dbReference type="EMBL" id="SMX50607.1"/>
    </source>
</evidence>
<name>A0A238L6H8_9RHOB</name>
<dbReference type="InterPro" id="IPR036397">
    <property type="entry name" value="RNaseH_sf"/>
</dbReference>
<evidence type="ECO:0000259" key="2">
    <source>
        <dbReference type="PROSITE" id="PS50994"/>
    </source>
</evidence>
<accession>A0A238L6H8</accession>
<dbReference type="Gene3D" id="3.30.420.10">
    <property type="entry name" value="Ribonuclease H-like superfamily/Ribonuclease H"/>
    <property type="match status" value="1"/>
</dbReference>
<gene>
    <name evidence="3" type="ORF">PEV8663_04724</name>
</gene>
<sequence length="111" mass="12108">MKHSRGAPYHPQTQGKIERWHQTLKNRILLENHVLPGDLEAHRLKPSSITTITGATTRASTTSHPPASTSAVTKPFYNNAKGSNEGHSKRGACITASTPHNQTNKMSQTLS</sequence>
<keyword evidence="4" id="KW-1185">Reference proteome</keyword>
<organism evidence="3 4">
    <name type="scientific">Pelagimonas varians</name>
    <dbReference type="NCBI Taxonomy" id="696760"/>
    <lineage>
        <taxon>Bacteria</taxon>
        <taxon>Pseudomonadati</taxon>
        <taxon>Pseudomonadota</taxon>
        <taxon>Alphaproteobacteria</taxon>
        <taxon>Rhodobacterales</taxon>
        <taxon>Roseobacteraceae</taxon>
        <taxon>Pelagimonas</taxon>
    </lineage>
</organism>
<dbReference type="Proteomes" id="UP000220836">
    <property type="component" value="Unassembled WGS sequence"/>
</dbReference>
<protein>
    <submittedName>
        <fullName evidence="3">Integrase core domain protein</fullName>
    </submittedName>
</protein>
<evidence type="ECO:0000313" key="4">
    <source>
        <dbReference type="Proteomes" id="UP000220836"/>
    </source>
</evidence>
<dbReference type="GO" id="GO:0015074">
    <property type="term" value="P:DNA integration"/>
    <property type="evidence" value="ECO:0007669"/>
    <property type="project" value="InterPro"/>
</dbReference>
<dbReference type="EMBL" id="FXYH01000037">
    <property type="protein sequence ID" value="SMX50607.1"/>
    <property type="molecule type" value="Genomic_DNA"/>
</dbReference>
<feature type="region of interest" description="Disordered" evidence="1">
    <location>
        <begin position="51"/>
        <end position="111"/>
    </location>
</feature>
<dbReference type="InterPro" id="IPR001584">
    <property type="entry name" value="Integrase_cat-core"/>
</dbReference>
<feature type="compositionally biased region" description="Polar residues" evidence="1">
    <location>
        <begin position="95"/>
        <end position="111"/>
    </location>
</feature>
<proteinExistence type="predicted"/>
<feature type="domain" description="Integrase catalytic" evidence="2">
    <location>
        <begin position="1"/>
        <end position="74"/>
    </location>
</feature>
<dbReference type="AlphaFoldDB" id="A0A238L6H8"/>